<reference evidence="1 2" key="1">
    <citation type="submission" date="2017-05" db="EMBL/GenBank/DDBJ databases">
        <title>Comparative genomic and metabolic analysis of manganese-oxidizing mechanisms in Celeribater manganoxidans DY25T: its adaption to the environment of polymetallic nodule.</title>
        <authorList>
            <person name="Wang X."/>
        </authorList>
    </citation>
    <scope>NUCLEOTIDE SEQUENCE [LARGE SCALE GENOMIC DNA]</scope>
    <source>
        <strain evidence="1 2">DY25</strain>
    </source>
</reference>
<name>A0A291LY71_9RHOB</name>
<evidence type="ECO:0008006" key="3">
    <source>
        <dbReference type="Google" id="ProtNLM"/>
    </source>
</evidence>
<dbReference type="SUPFAM" id="SSF53448">
    <property type="entry name" value="Nucleotide-diphospho-sugar transferases"/>
    <property type="match status" value="1"/>
</dbReference>
<gene>
    <name evidence="1" type="ORF">CBW24_06305</name>
</gene>
<evidence type="ECO:0000313" key="2">
    <source>
        <dbReference type="Proteomes" id="UP000219050"/>
    </source>
</evidence>
<protein>
    <recommendedName>
        <fullName evidence="3">Glycosyltransferase family 2 protein</fullName>
    </recommendedName>
</protein>
<dbReference type="AlphaFoldDB" id="A0A291LY71"/>
<dbReference type="OrthoDB" id="7838294at2"/>
<dbReference type="Proteomes" id="UP000219050">
    <property type="component" value="Chromosome"/>
</dbReference>
<accession>A0A291LY71</accession>
<dbReference type="RefSeq" id="WP_097373034.1">
    <property type="nucleotide sequence ID" value="NZ_CP021404.1"/>
</dbReference>
<keyword evidence="2" id="KW-1185">Reference proteome</keyword>
<dbReference type="EMBL" id="CP021404">
    <property type="protein sequence ID" value="ATI41649.1"/>
    <property type="molecule type" value="Genomic_DNA"/>
</dbReference>
<organism evidence="1 2">
    <name type="scientific">Pacificitalea manganoxidans</name>
    <dbReference type="NCBI Taxonomy" id="1411902"/>
    <lineage>
        <taxon>Bacteria</taxon>
        <taxon>Pseudomonadati</taxon>
        <taxon>Pseudomonadota</taxon>
        <taxon>Alphaproteobacteria</taxon>
        <taxon>Rhodobacterales</taxon>
        <taxon>Paracoccaceae</taxon>
        <taxon>Pacificitalea</taxon>
    </lineage>
</organism>
<proteinExistence type="predicted"/>
<dbReference type="KEGG" id="cmag:CBW24_06305"/>
<dbReference type="InterPro" id="IPR029044">
    <property type="entry name" value="Nucleotide-diphossugar_trans"/>
</dbReference>
<evidence type="ECO:0000313" key="1">
    <source>
        <dbReference type="EMBL" id="ATI41649.1"/>
    </source>
</evidence>
<sequence>MAQNPATPKLRRLALRIAARFGLATHLPHQRSEAAALALRAAPPAPLGDGAEVVFLIPLVGRAHVGDWAQVSAALARTLQGFRNQTDPRWRAIICGQDRPDGVDFDDRVQFLPFTDRVEGNDKWDKLDRLARHLPTLGLRTGYAMPFDADDLLRDDAVARMVSGAAPGGWLVTQGWVWDVGRDRIGAARPQSLAEPGQKALWKLCGSTAAFRIGAAGAGVSEAEAAFLAAVTGHEHRMFPYLATLAGRPLRPLPGAPAVGYLIGHGENFGARRGRVSFKRRFVDRFPAGDAGRNDLTRHFP</sequence>